<proteinExistence type="predicted"/>
<organism evidence="1 2">
    <name type="scientific">Euplotes crassus</name>
    <dbReference type="NCBI Taxonomy" id="5936"/>
    <lineage>
        <taxon>Eukaryota</taxon>
        <taxon>Sar</taxon>
        <taxon>Alveolata</taxon>
        <taxon>Ciliophora</taxon>
        <taxon>Intramacronucleata</taxon>
        <taxon>Spirotrichea</taxon>
        <taxon>Hypotrichia</taxon>
        <taxon>Euplotida</taxon>
        <taxon>Euplotidae</taxon>
        <taxon>Moneuplotes</taxon>
    </lineage>
</organism>
<evidence type="ECO:0000313" key="1">
    <source>
        <dbReference type="EMBL" id="CAI2362296.1"/>
    </source>
</evidence>
<keyword evidence="2" id="KW-1185">Reference proteome</keyword>
<dbReference type="AlphaFoldDB" id="A0AAD1X957"/>
<protein>
    <submittedName>
        <fullName evidence="1">Uncharacterized protein</fullName>
    </submittedName>
</protein>
<comment type="caution">
    <text evidence="1">The sequence shown here is derived from an EMBL/GenBank/DDBJ whole genome shotgun (WGS) entry which is preliminary data.</text>
</comment>
<accession>A0AAD1X957</accession>
<name>A0AAD1X957_EUPCR</name>
<dbReference type="Proteomes" id="UP001295684">
    <property type="component" value="Unassembled WGS sequence"/>
</dbReference>
<reference evidence="1" key="1">
    <citation type="submission" date="2023-07" db="EMBL/GenBank/DDBJ databases">
        <authorList>
            <consortium name="AG Swart"/>
            <person name="Singh M."/>
            <person name="Singh A."/>
            <person name="Seah K."/>
            <person name="Emmerich C."/>
        </authorList>
    </citation>
    <scope>NUCLEOTIDE SEQUENCE</scope>
    <source>
        <strain evidence="1">DP1</strain>
    </source>
</reference>
<sequence>MASWDPESLRGWEGLGVEKENKTFWENKSGHLGAKGQIRLDTNSQIVYRAGRKN</sequence>
<evidence type="ECO:0000313" key="2">
    <source>
        <dbReference type="Proteomes" id="UP001295684"/>
    </source>
</evidence>
<dbReference type="EMBL" id="CAMPGE010003457">
    <property type="protein sequence ID" value="CAI2362296.1"/>
    <property type="molecule type" value="Genomic_DNA"/>
</dbReference>
<gene>
    <name evidence="1" type="ORF">ECRASSUSDP1_LOCUS3618</name>
</gene>